<protein>
    <submittedName>
        <fullName evidence="1">Uncharacterized protein</fullName>
    </submittedName>
</protein>
<gene>
    <name evidence="1" type="ORF">SAMN05216245_102131</name>
</gene>
<proteinExistence type="predicted"/>
<organism evidence="1 2">
    <name type="scientific">Succiniclasticum ruminis DSM 9236</name>
    <dbReference type="NCBI Taxonomy" id="1123323"/>
    <lineage>
        <taxon>Bacteria</taxon>
        <taxon>Bacillati</taxon>
        <taxon>Bacillota</taxon>
        <taxon>Negativicutes</taxon>
        <taxon>Acidaminococcales</taxon>
        <taxon>Acidaminococcaceae</taxon>
        <taxon>Succiniclasticum</taxon>
    </lineage>
</organism>
<keyword evidence="2" id="KW-1185">Reference proteome</keyword>
<reference evidence="1 2" key="1">
    <citation type="submission" date="2016-10" db="EMBL/GenBank/DDBJ databases">
        <authorList>
            <person name="de Groot N.N."/>
        </authorList>
    </citation>
    <scope>NUCLEOTIDE SEQUENCE [LARGE SCALE GENOMIC DNA]</scope>
    <source>
        <strain evidence="1 2">DSM 9236</strain>
    </source>
</reference>
<dbReference type="RefSeq" id="WP_093912713.1">
    <property type="nucleotide sequence ID" value="NZ_FONL01000002.1"/>
</dbReference>
<dbReference type="AlphaFoldDB" id="A0A1I1YDC8"/>
<evidence type="ECO:0000313" key="2">
    <source>
        <dbReference type="Proteomes" id="UP000198896"/>
    </source>
</evidence>
<evidence type="ECO:0000313" key="1">
    <source>
        <dbReference type="EMBL" id="SFE16998.1"/>
    </source>
</evidence>
<dbReference type="STRING" id="1123323.SAMN05216245_102131"/>
<sequence>MNNEGSYPREIQALIHEMKAYVIAEEDKWYESLGGTYWVVKGASENFMYKGSFYVIYPEDVGCKTHAFFEHMMIHKFEDKLKSLGATRVTCTGMID</sequence>
<dbReference type="Proteomes" id="UP000198896">
    <property type="component" value="Unassembled WGS sequence"/>
</dbReference>
<dbReference type="EMBL" id="FONL01000002">
    <property type="protein sequence ID" value="SFE16998.1"/>
    <property type="molecule type" value="Genomic_DNA"/>
</dbReference>
<accession>A0A1I1YDC8</accession>
<name>A0A1I1YDC8_9FIRM</name>